<reference evidence="12 13" key="2">
    <citation type="submission" date="2018-07" db="EMBL/GenBank/DDBJ databases">
        <title>Genome sequencing of oomycete isolates from Chile give support for New Zealand origin for Phytophthora kernoviae and make available the first Nothophytophthora sp. genome.</title>
        <authorList>
            <person name="Studholme D.J."/>
            <person name="Sanfuentes E."/>
            <person name="Panda P."/>
            <person name="Hill R."/>
            <person name="Sambles C."/>
            <person name="Grant M."/>
            <person name="Williams N.M."/>
            <person name="Mcdougal R.L."/>
        </authorList>
    </citation>
    <scope>NUCLEOTIDE SEQUENCE [LARGE SCALE GENOMIC DNA]</scope>
    <source>
        <strain evidence="10">Chile2</strain>
        <strain evidence="11">Chile4</strain>
    </source>
</reference>
<feature type="region of interest" description="Disordered" evidence="6">
    <location>
        <begin position="1"/>
        <end position="34"/>
    </location>
</feature>
<accession>A0A3R7HNS4</accession>
<name>A0A3R7HNS4_9STRA</name>
<feature type="domain" description="HSF-type DNA-binding" evidence="7">
    <location>
        <begin position="44"/>
        <end position="139"/>
    </location>
</feature>
<dbReference type="PANTHER" id="PTHR12994:SF17">
    <property type="entry name" value="LD30995P"/>
    <property type="match status" value="1"/>
</dbReference>
<evidence type="ECO:0000313" key="12">
    <source>
        <dbReference type="Proteomes" id="UP000285624"/>
    </source>
</evidence>
<feature type="compositionally biased region" description="Polar residues" evidence="6">
    <location>
        <begin position="184"/>
        <end position="194"/>
    </location>
</feature>
<gene>
    <name evidence="10" type="ORF">BBI17_001445</name>
    <name evidence="11" type="ORF">BBO99_00000628</name>
    <name evidence="8" type="ORF">JM16_001461</name>
    <name evidence="9" type="ORF">JM18_000897</name>
</gene>
<reference evidence="8" key="1">
    <citation type="journal article" date="2015" name="Genom Data">
        <title>Genome sequences of six Phytophthora species associated with forests in New Zealand.</title>
        <authorList>
            <person name="Studholme D.J."/>
            <person name="McDougal R.L."/>
            <person name="Sambles C."/>
            <person name="Hansen E."/>
            <person name="Hardy G."/>
            <person name="Grant M."/>
            <person name="Ganley R.J."/>
            <person name="Williams N.M."/>
        </authorList>
    </citation>
    <scope>NUCLEOTIDE SEQUENCE</scope>
    <source>
        <strain evidence="8">NZFS 2646</strain>
        <strain evidence="9">NZFS 3630</strain>
    </source>
</reference>
<evidence type="ECO:0000313" key="9">
    <source>
        <dbReference type="EMBL" id="KAG2532917.1"/>
    </source>
</evidence>
<evidence type="ECO:0000256" key="3">
    <source>
        <dbReference type="ARBA" id="ARBA00023125"/>
    </source>
</evidence>
<sequence>MNVRDLLSSDEEVPMCPPSPATSTISCSSESSDSSAFETPKRGWVAPFLLHLHQMLRRENTKIIRWAEDGMAFQILDKEALTNQILPKYFKNKNFSSFQRQLNYFGFRKWSKARSQFPTYSREHFARDNYSEMSLVKRQSKKSRKRKNSSGSEEEQPTKRTAIPSSYVANESCKPILPRPGASVESSAPVQYQPSHMPRIMSPPMNPMVFGMPVLSPARKMHNGFKLPSIHELSLSTTSSLFHANACTMIAVGRNATVDGSTLMAHTDDAGYGTADLRLVRVPAQDHEEGAMRHVYNPSPGYPRLVTTQRGPEYKPKDDEQVMTPLGKIPQVPHTHAYFDQDYGIMNEVQLSIGESTCGARTVGWPKDAGPHGYNLFGIAELSKVAMERCDSARCAVQTMGDLAVQYGFYSEDSGDPAKPDYVSSAEALGVADRYGEVWIFHVLTGPQNASAVWAAQRVFDTHVTVVANGFVIREMDLTDPDNFLASENVNSFAKEMGWWEPKLGKPFDFTAAYAAPTPDPVRVLYMGRRIWRVYDLVAPSLKLDSRLGHYPEYPTYPFSVQPDRKLGVVDVTNLLRDYFQGTPYDLSKGLAAGPFGMPMRWGVLCCRPGLTFPTM</sequence>
<dbReference type="SMART" id="SM00415">
    <property type="entry name" value="HSF"/>
    <property type="match status" value="1"/>
</dbReference>
<comment type="similarity">
    <text evidence="5">Belongs to the HSF family.</text>
</comment>
<dbReference type="Gene3D" id="1.10.10.10">
    <property type="entry name" value="Winged helix-like DNA-binding domain superfamily/Winged helix DNA-binding domain"/>
    <property type="match status" value="1"/>
</dbReference>
<evidence type="ECO:0000256" key="1">
    <source>
        <dbReference type="ARBA" id="ARBA00004123"/>
    </source>
</evidence>
<evidence type="ECO:0000313" key="8">
    <source>
        <dbReference type="EMBL" id="KAG2530752.1"/>
    </source>
</evidence>
<dbReference type="Pfam" id="PF00447">
    <property type="entry name" value="HSF_DNA-bind"/>
    <property type="match status" value="1"/>
</dbReference>
<dbReference type="FunFam" id="1.10.10.10:FF:000286">
    <property type="entry name" value="Heat shock transcription factor"/>
    <property type="match status" value="1"/>
</dbReference>
<evidence type="ECO:0000259" key="7">
    <source>
        <dbReference type="SMART" id="SM00415"/>
    </source>
</evidence>
<dbReference type="Proteomes" id="UP000285883">
    <property type="component" value="Unassembled WGS sequence"/>
</dbReference>
<reference evidence="8" key="3">
    <citation type="submission" date="2020-06" db="EMBL/GenBank/DDBJ databases">
        <authorList>
            <person name="Studholme D.J."/>
        </authorList>
    </citation>
    <scope>NUCLEOTIDE SEQUENCE</scope>
    <source>
        <strain evidence="8">NZFS 2646</strain>
        <strain evidence="9">NZFS 3630</strain>
    </source>
</reference>
<dbReference type="EMBL" id="MAYM02000342">
    <property type="protein sequence ID" value="RLN43798.1"/>
    <property type="molecule type" value="Genomic_DNA"/>
</dbReference>
<dbReference type="STRING" id="325452.A0A3R7HNS4"/>
<evidence type="ECO:0000256" key="4">
    <source>
        <dbReference type="ARBA" id="ARBA00023242"/>
    </source>
</evidence>
<evidence type="ECO:0000256" key="5">
    <source>
        <dbReference type="RuleBase" id="RU004020"/>
    </source>
</evidence>
<evidence type="ECO:0000313" key="11">
    <source>
        <dbReference type="EMBL" id="RLN85380.1"/>
    </source>
</evidence>
<dbReference type="Proteomes" id="UP000285624">
    <property type="component" value="Unassembled WGS sequence"/>
</dbReference>
<dbReference type="GO" id="GO:0043565">
    <property type="term" value="F:sequence-specific DNA binding"/>
    <property type="evidence" value="ECO:0007669"/>
    <property type="project" value="InterPro"/>
</dbReference>
<dbReference type="Proteomes" id="UP000785171">
    <property type="component" value="Unassembled WGS sequence"/>
</dbReference>
<feature type="region of interest" description="Disordered" evidence="6">
    <location>
        <begin position="178"/>
        <end position="199"/>
    </location>
</feature>
<dbReference type="AlphaFoldDB" id="A0A3R7HNS4"/>
<organism evidence="11 12">
    <name type="scientific">Phytophthora kernoviae</name>
    <dbReference type="NCBI Taxonomy" id="325452"/>
    <lineage>
        <taxon>Eukaryota</taxon>
        <taxon>Sar</taxon>
        <taxon>Stramenopiles</taxon>
        <taxon>Oomycota</taxon>
        <taxon>Peronosporomycetes</taxon>
        <taxon>Peronosporales</taxon>
        <taxon>Peronosporaceae</taxon>
        <taxon>Phytophthora</taxon>
    </lineage>
</organism>
<feature type="region of interest" description="Disordered" evidence="6">
    <location>
        <begin position="132"/>
        <end position="165"/>
    </location>
</feature>
<keyword evidence="3" id="KW-0238">DNA-binding</keyword>
<comment type="caution">
    <text evidence="11">The sequence shown here is derived from an EMBL/GenBank/DDBJ whole genome shotgun (WGS) entry which is preliminary data.</text>
</comment>
<dbReference type="SUPFAM" id="SSF46785">
    <property type="entry name" value="Winged helix' DNA-binding domain"/>
    <property type="match status" value="1"/>
</dbReference>
<dbReference type="InterPro" id="IPR036390">
    <property type="entry name" value="WH_DNA-bd_sf"/>
</dbReference>
<feature type="compositionally biased region" description="Basic residues" evidence="6">
    <location>
        <begin position="138"/>
        <end position="148"/>
    </location>
</feature>
<dbReference type="PANTHER" id="PTHR12994">
    <property type="entry name" value="SECERNIN"/>
    <property type="match status" value="1"/>
</dbReference>
<dbReference type="InterPro" id="IPR005322">
    <property type="entry name" value="Peptidase_C69"/>
</dbReference>
<dbReference type="PROSITE" id="PS51257">
    <property type="entry name" value="PROKAR_LIPOPROTEIN"/>
    <property type="match status" value="1"/>
</dbReference>
<dbReference type="Pfam" id="PF03577">
    <property type="entry name" value="Peptidase_C69"/>
    <property type="match status" value="1"/>
</dbReference>
<dbReference type="InterPro" id="IPR036388">
    <property type="entry name" value="WH-like_DNA-bd_sf"/>
</dbReference>
<dbReference type="GO" id="GO:0003700">
    <property type="term" value="F:DNA-binding transcription factor activity"/>
    <property type="evidence" value="ECO:0007669"/>
    <property type="project" value="InterPro"/>
</dbReference>
<evidence type="ECO:0000313" key="10">
    <source>
        <dbReference type="EMBL" id="RLN43798.1"/>
    </source>
</evidence>
<dbReference type="EMBL" id="MBDN02000009">
    <property type="protein sequence ID" value="RLN85380.1"/>
    <property type="molecule type" value="Genomic_DNA"/>
</dbReference>
<evidence type="ECO:0000313" key="13">
    <source>
        <dbReference type="Proteomes" id="UP000285883"/>
    </source>
</evidence>
<comment type="subcellular location">
    <subcellularLocation>
        <location evidence="1">Nucleus</location>
    </subcellularLocation>
</comment>
<proteinExistence type="inferred from homology"/>
<dbReference type="GO" id="GO:0006508">
    <property type="term" value="P:proteolysis"/>
    <property type="evidence" value="ECO:0007669"/>
    <property type="project" value="InterPro"/>
</dbReference>
<dbReference type="GO" id="GO:0070004">
    <property type="term" value="F:cysteine-type exopeptidase activity"/>
    <property type="evidence" value="ECO:0007669"/>
    <property type="project" value="InterPro"/>
</dbReference>
<dbReference type="PRINTS" id="PR00056">
    <property type="entry name" value="HSFDOMAIN"/>
</dbReference>
<keyword evidence="4" id="KW-0539">Nucleus</keyword>
<evidence type="ECO:0000256" key="6">
    <source>
        <dbReference type="SAM" id="MobiDB-lite"/>
    </source>
</evidence>
<evidence type="ECO:0000256" key="2">
    <source>
        <dbReference type="ARBA" id="ARBA00005705"/>
    </source>
</evidence>
<dbReference type="EMBL" id="JPWU03000007">
    <property type="protein sequence ID" value="KAG2532917.1"/>
    <property type="molecule type" value="Genomic_DNA"/>
</dbReference>
<keyword evidence="12" id="KW-1185">Reference proteome</keyword>
<feature type="compositionally biased region" description="Low complexity" evidence="6">
    <location>
        <begin position="21"/>
        <end position="34"/>
    </location>
</feature>
<dbReference type="GO" id="GO:0016805">
    <property type="term" value="F:dipeptidase activity"/>
    <property type="evidence" value="ECO:0007669"/>
    <property type="project" value="InterPro"/>
</dbReference>
<dbReference type="GO" id="GO:0005634">
    <property type="term" value="C:nucleus"/>
    <property type="evidence" value="ECO:0007669"/>
    <property type="project" value="UniProtKB-SubCell"/>
</dbReference>
<dbReference type="EMBL" id="JPWV03000017">
    <property type="protein sequence ID" value="KAG2530752.1"/>
    <property type="molecule type" value="Genomic_DNA"/>
</dbReference>
<protein>
    <recommendedName>
        <fullName evidence="7">HSF-type DNA-binding domain-containing protein</fullName>
    </recommendedName>
</protein>
<comment type="similarity">
    <text evidence="2">Belongs to the peptidase C69 family. Secernin subfamily.</text>
</comment>
<dbReference type="Proteomes" id="UP000792063">
    <property type="component" value="Unassembled WGS sequence"/>
</dbReference>
<dbReference type="InterPro" id="IPR000232">
    <property type="entry name" value="HSF_DNA-bd"/>
</dbReference>